<protein>
    <submittedName>
        <fullName evidence="1">Uncharacterized protein</fullName>
    </submittedName>
</protein>
<dbReference type="AlphaFoldDB" id="A0A2I0IE12"/>
<organism evidence="1 2">
    <name type="scientific">Punica granatum</name>
    <name type="common">Pomegranate</name>
    <dbReference type="NCBI Taxonomy" id="22663"/>
    <lineage>
        <taxon>Eukaryota</taxon>
        <taxon>Viridiplantae</taxon>
        <taxon>Streptophyta</taxon>
        <taxon>Embryophyta</taxon>
        <taxon>Tracheophyta</taxon>
        <taxon>Spermatophyta</taxon>
        <taxon>Magnoliopsida</taxon>
        <taxon>eudicotyledons</taxon>
        <taxon>Gunneridae</taxon>
        <taxon>Pentapetalae</taxon>
        <taxon>rosids</taxon>
        <taxon>malvids</taxon>
        <taxon>Myrtales</taxon>
        <taxon>Lythraceae</taxon>
        <taxon>Punica</taxon>
    </lineage>
</organism>
<dbReference type="EMBL" id="PGOL01003232">
    <property type="protein sequence ID" value="PKI42033.1"/>
    <property type="molecule type" value="Genomic_DNA"/>
</dbReference>
<sequence>MVIYQKGERSAIVVERQSCRGRKVVLELEMSVCGPLATARRSGWACLLSRASTRAAAMTSSSHCSATTLHLRLTLPNRGLRSGDLSAKSPREGWPMI</sequence>
<evidence type="ECO:0000313" key="1">
    <source>
        <dbReference type="EMBL" id="PKI42033.1"/>
    </source>
</evidence>
<dbReference type="Proteomes" id="UP000233551">
    <property type="component" value="Unassembled WGS sequence"/>
</dbReference>
<keyword evidence="2" id="KW-1185">Reference proteome</keyword>
<comment type="caution">
    <text evidence="1">The sequence shown here is derived from an EMBL/GenBank/DDBJ whole genome shotgun (WGS) entry which is preliminary data.</text>
</comment>
<gene>
    <name evidence="1" type="ORF">CRG98_037486</name>
</gene>
<name>A0A2I0IE12_PUNGR</name>
<proteinExistence type="predicted"/>
<evidence type="ECO:0000313" key="2">
    <source>
        <dbReference type="Proteomes" id="UP000233551"/>
    </source>
</evidence>
<reference evidence="1 2" key="1">
    <citation type="submission" date="2017-11" db="EMBL/GenBank/DDBJ databases">
        <title>De-novo sequencing of pomegranate (Punica granatum L.) genome.</title>
        <authorList>
            <person name="Akparov Z."/>
            <person name="Amiraslanov A."/>
            <person name="Hajiyeva S."/>
            <person name="Abbasov M."/>
            <person name="Kaur K."/>
            <person name="Hamwieh A."/>
            <person name="Solovyev V."/>
            <person name="Salamov A."/>
            <person name="Braich B."/>
            <person name="Kosarev P."/>
            <person name="Mahmoud A."/>
            <person name="Hajiyev E."/>
            <person name="Babayeva S."/>
            <person name="Izzatullayeva V."/>
            <person name="Mammadov A."/>
            <person name="Mammadov A."/>
            <person name="Sharifova S."/>
            <person name="Ojaghi J."/>
            <person name="Eynullazada K."/>
            <person name="Bayramov B."/>
            <person name="Abdulazimova A."/>
            <person name="Shahmuradov I."/>
        </authorList>
    </citation>
    <scope>NUCLEOTIDE SEQUENCE [LARGE SCALE GENOMIC DNA]</scope>
    <source>
        <strain evidence="2">cv. AG2017</strain>
        <tissue evidence="1">Leaf</tissue>
    </source>
</reference>
<accession>A0A2I0IE12</accession>